<sequence>TLRFETHLIHKCAPPGTGIVSLGLDAIRPSARSADGLACPGIRQRPIFVPSQLALASLSAYV</sequence>
<protein>
    <submittedName>
        <fullName evidence="1">Uncharacterized protein</fullName>
    </submittedName>
</protein>
<feature type="non-terminal residue" evidence="1">
    <location>
        <position position="62"/>
    </location>
</feature>
<name>A0AAD2GTY3_9AGAR</name>
<dbReference type="Proteomes" id="UP001295794">
    <property type="component" value="Unassembled WGS sequence"/>
</dbReference>
<organism evidence="1 2">
    <name type="scientific">Mycena citricolor</name>
    <dbReference type="NCBI Taxonomy" id="2018698"/>
    <lineage>
        <taxon>Eukaryota</taxon>
        <taxon>Fungi</taxon>
        <taxon>Dikarya</taxon>
        <taxon>Basidiomycota</taxon>
        <taxon>Agaricomycotina</taxon>
        <taxon>Agaricomycetes</taxon>
        <taxon>Agaricomycetidae</taxon>
        <taxon>Agaricales</taxon>
        <taxon>Marasmiineae</taxon>
        <taxon>Mycenaceae</taxon>
        <taxon>Mycena</taxon>
    </lineage>
</organism>
<comment type="caution">
    <text evidence="1">The sequence shown here is derived from an EMBL/GenBank/DDBJ whole genome shotgun (WGS) entry which is preliminary data.</text>
</comment>
<proteinExistence type="predicted"/>
<keyword evidence="2" id="KW-1185">Reference proteome</keyword>
<dbReference type="EMBL" id="CAVNYO010000040">
    <property type="protein sequence ID" value="CAK5263566.1"/>
    <property type="molecule type" value="Genomic_DNA"/>
</dbReference>
<dbReference type="AlphaFoldDB" id="A0AAD2GTY3"/>
<reference evidence="1" key="1">
    <citation type="submission" date="2023-11" db="EMBL/GenBank/DDBJ databases">
        <authorList>
            <person name="De Vega J J."/>
            <person name="De Vega J J."/>
        </authorList>
    </citation>
    <scope>NUCLEOTIDE SEQUENCE</scope>
</reference>
<evidence type="ECO:0000313" key="1">
    <source>
        <dbReference type="EMBL" id="CAK5263566.1"/>
    </source>
</evidence>
<evidence type="ECO:0000313" key="2">
    <source>
        <dbReference type="Proteomes" id="UP001295794"/>
    </source>
</evidence>
<accession>A0AAD2GTY3</accession>
<gene>
    <name evidence="1" type="ORF">MYCIT1_LOCUS3029</name>
</gene>